<dbReference type="Proteomes" id="UP000593560">
    <property type="component" value="Unassembled WGS sequence"/>
</dbReference>
<reference evidence="2 3" key="1">
    <citation type="journal article" date="2019" name="Genome Biol. Evol.">
        <title>Insights into the evolution of the New World diploid cottons (Gossypium, subgenus Houzingenia) based on genome sequencing.</title>
        <authorList>
            <person name="Grover C.E."/>
            <person name="Arick M.A. 2nd"/>
            <person name="Thrash A."/>
            <person name="Conover J.L."/>
            <person name="Sanders W.S."/>
            <person name="Peterson D.G."/>
            <person name="Frelichowski J.E."/>
            <person name="Scheffler J.A."/>
            <person name="Scheffler B.E."/>
            <person name="Wendel J.F."/>
        </authorList>
    </citation>
    <scope>NUCLEOTIDE SEQUENCE [LARGE SCALE GENOMIC DNA]</scope>
    <source>
        <strain evidence="2">0</strain>
        <tissue evidence="2">Leaf</tissue>
    </source>
</reference>
<evidence type="ECO:0000313" key="3">
    <source>
        <dbReference type="Proteomes" id="UP000593560"/>
    </source>
</evidence>
<dbReference type="AlphaFoldDB" id="A0A7J9GX53"/>
<keyword evidence="3" id="KW-1185">Reference proteome</keyword>
<keyword evidence="1" id="KW-0472">Membrane</keyword>
<comment type="caution">
    <text evidence="2">The sequence shown here is derived from an EMBL/GenBank/DDBJ whole genome shotgun (WGS) entry which is preliminary data.</text>
</comment>
<proteinExistence type="predicted"/>
<feature type="transmembrane region" description="Helical" evidence="1">
    <location>
        <begin position="6"/>
        <end position="34"/>
    </location>
</feature>
<keyword evidence="1" id="KW-1133">Transmembrane helix</keyword>
<protein>
    <submittedName>
        <fullName evidence="2">Uncharacterized protein</fullName>
    </submittedName>
</protein>
<name>A0A7J9GX53_9ROSI</name>
<organism evidence="2 3">
    <name type="scientific">Gossypium harknessii</name>
    <dbReference type="NCBI Taxonomy" id="34285"/>
    <lineage>
        <taxon>Eukaryota</taxon>
        <taxon>Viridiplantae</taxon>
        <taxon>Streptophyta</taxon>
        <taxon>Embryophyta</taxon>
        <taxon>Tracheophyta</taxon>
        <taxon>Spermatophyta</taxon>
        <taxon>Magnoliopsida</taxon>
        <taxon>eudicotyledons</taxon>
        <taxon>Gunneridae</taxon>
        <taxon>Pentapetalae</taxon>
        <taxon>rosids</taxon>
        <taxon>malvids</taxon>
        <taxon>Malvales</taxon>
        <taxon>Malvaceae</taxon>
        <taxon>Malvoideae</taxon>
        <taxon>Gossypium</taxon>
    </lineage>
</organism>
<evidence type="ECO:0000256" key="1">
    <source>
        <dbReference type="SAM" id="Phobius"/>
    </source>
</evidence>
<keyword evidence="1" id="KW-0812">Transmembrane</keyword>
<evidence type="ECO:0000313" key="2">
    <source>
        <dbReference type="EMBL" id="MBA0802171.1"/>
    </source>
</evidence>
<dbReference type="EMBL" id="JABFAD010000007">
    <property type="protein sequence ID" value="MBA0802171.1"/>
    <property type="molecule type" value="Genomic_DNA"/>
</dbReference>
<gene>
    <name evidence="2" type="ORF">Gohar_012494</name>
</gene>
<sequence>MVFSFFLIVLHILFTIFLSCCHYNIVLVANFIVLKAEETLGIFKEITLNMLPMAPHMH</sequence>
<accession>A0A7J9GX53</accession>